<proteinExistence type="predicted"/>
<comment type="caution">
    <text evidence="3">The sequence shown here is derived from an EMBL/GenBank/DDBJ whole genome shotgun (WGS) entry which is preliminary data.</text>
</comment>
<dbReference type="FunFam" id="1.25.40.10:FF:000031">
    <property type="entry name" value="Pentatricopeptide repeat-containing protein mitochondrial"/>
    <property type="match status" value="1"/>
</dbReference>
<dbReference type="Pfam" id="PF20431">
    <property type="entry name" value="E_motif"/>
    <property type="match status" value="1"/>
</dbReference>
<name>A0AAP0X6M1_LIQFO</name>
<sequence length="585" mass="66357">MPLWIPSWQLISLVLLTNREIMKMHYNSVLPLLEKCRTMCELKQLHGLMITTSIIRYIIPLSRIIDFCANSEAGDLNYAKSVFHQIDRPSVYIWNSMIKGYSNSDNPEEALIMYRKMQQRGYVPDHFTFPFVLKVCSVVTDHSYGKYVHGRIVKTGFEMNVYASSGLLHMYVSCADMEAGLKVFDVIPKWNVVAWTSLIAGYVNNDQASEAIRVFMDMELWHVEPNEITMVNVLVACARSRDIDTGRWVHNHIQQIGYDPFQLNSNYNVILATAILDMYAKCGSLNTARDLFNKMPQRNLVAWNSMIGAYNQYGRAEEALCLFFHMRIAGFDPDRATFLSVIGACAHLGTLSLGQSLHAYVSKTNIDKDIAIGTALVDMYAKTGDAKSAQQIFSNLKEKDVMAWTSMIIGLAMHGHGEQALSTFKRMQDDGTVIPDRITYIGVLWACSHVGLVEEGQRHFNSMRNVYGLAPTIEHYGCMVDLLSRAGHLSEAERLMERMPIQPNISIWGALLNGCEIYENVDVADRVRNHIAELEPHGSGVYVLLSNIYARAYRWQEVKMARELMKRKRVAKTLGRSSVEMKMLS</sequence>
<evidence type="ECO:0000313" key="3">
    <source>
        <dbReference type="EMBL" id="KAK9291637.1"/>
    </source>
</evidence>
<dbReference type="InterPro" id="IPR046960">
    <property type="entry name" value="PPR_At4g14850-like_plant"/>
</dbReference>
<gene>
    <name evidence="3" type="ORF">L1049_019586</name>
</gene>
<dbReference type="InterPro" id="IPR046848">
    <property type="entry name" value="E_motif"/>
</dbReference>
<evidence type="ECO:0000313" key="4">
    <source>
        <dbReference type="Proteomes" id="UP001415857"/>
    </source>
</evidence>
<dbReference type="GO" id="GO:0003723">
    <property type="term" value="F:RNA binding"/>
    <property type="evidence" value="ECO:0007669"/>
    <property type="project" value="InterPro"/>
</dbReference>
<feature type="repeat" description="PPR" evidence="2">
    <location>
        <begin position="400"/>
        <end position="434"/>
    </location>
</feature>
<evidence type="ECO:0000256" key="1">
    <source>
        <dbReference type="ARBA" id="ARBA00022737"/>
    </source>
</evidence>
<organism evidence="3 4">
    <name type="scientific">Liquidambar formosana</name>
    <name type="common">Formosan gum</name>
    <dbReference type="NCBI Taxonomy" id="63359"/>
    <lineage>
        <taxon>Eukaryota</taxon>
        <taxon>Viridiplantae</taxon>
        <taxon>Streptophyta</taxon>
        <taxon>Embryophyta</taxon>
        <taxon>Tracheophyta</taxon>
        <taxon>Spermatophyta</taxon>
        <taxon>Magnoliopsida</taxon>
        <taxon>eudicotyledons</taxon>
        <taxon>Gunneridae</taxon>
        <taxon>Pentapetalae</taxon>
        <taxon>Saxifragales</taxon>
        <taxon>Altingiaceae</taxon>
        <taxon>Liquidambar</taxon>
    </lineage>
</organism>
<dbReference type="AlphaFoldDB" id="A0AAP0X6M1"/>
<dbReference type="InterPro" id="IPR002885">
    <property type="entry name" value="PPR_rpt"/>
</dbReference>
<reference evidence="3 4" key="1">
    <citation type="journal article" date="2024" name="Plant J.">
        <title>Genome sequences and population genomics reveal climatic adaptation and genomic divergence between two closely related sweetgum species.</title>
        <authorList>
            <person name="Xu W.Q."/>
            <person name="Ren C.Q."/>
            <person name="Zhang X.Y."/>
            <person name="Comes H.P."/>
            <person name="Liu X.H."/>
            <person name="Li Y.G."/>
            <person name="Kettle C.J."/>
            <person name="Jalonen R."/>
            <person name="Gaisberger H."/>
            <person name="Ma Y.Z."/>
            <person name="Qiu Y.X."/>
        </authorList>
    </citation>
    <scope>NUCLEOTIDE SEQUENCE [LARGE SCALE GENOMIC DNA]</scope>
    <source>
        <strain evidence="3">Hangzhou</strain>
    </source>
</reference>
<evidence type="ECO:0008006" key="5">
    <source>
        <dbReference type="Google" id="ProtNLM"/>
    </source>
</evidence>
<dbReference type="Proteomes" id="UP001415857">
    <property type="component" value="Unassembled WGS sequence"/>
</dbReference>
<dbReference type="InterPro" id="IPR011990">
    <property type="entry name" value="TPR-like_helical_dom_sf"/>
</dbReference>
<evidence type="ECO:0000256" key="2">
    <source>
        <dbReference type="PROSITE-ProRule" id="PRU00708"/>
    </source>
</evidence>
<dbReference type="FunFam" id="1.25.40.10:FF:000470">
    <property type="entry name" value="Pentatricopeptide repeat-containing protein At5g66520"/>
    <property type="match status" value="1"/>
</dbReference>
<dbReference type="PROSITE" id="PS51375">
    <property type="entry name" value="PPR"/>
    <property type="match status" value="4"/>
</dbReference>
<dbReference type="NCBIfam" id="TIGR00756">
    <property type="entry name" value="PPR"/>
    <property type="match status" value="4"/>
</dbReference>
<dbReference type="SUPFAM" id="SSF48452">
    <property type="entry name" value="TPR-like"/>
    <property type="match status" value="1"/>
</dbReference>
<dbReference type="PANTHER" id="PTHR24015">
    <property type="entry name" value="OS07G0578800 PROTEIN-RELATED"/>
    <property type="match status" value="1"/>
</dbReference>
<dbReference type="EMBL" id="JBBPBK010000001">
    <property type="protein sequence ID" value="KAK9291637.1"/>
    <property type="molecule type" value="Genomic_DNA"/>
</dbReference>
<dbReference type="FunFam" id="1.25.40.10:FF:000184">
    <property type="entry name" value="Pentatricopeptide repeat-containing protein, chloroplastic"/>
    <property type="match status" value="1"/>
</dbReference>
<dbReference type="PANTHER" id="PTHR24015:SF2016">
    <property type="entry name" value="PENTATRICOPEPTIDE REPEAT-CONTAINING PROTEIN"/>
    <property type="match status" value="1"/>
</dbReference>
<dbReference type="Pfam" id="PF13041">
    <property type="entry name" value="PPR_2"/>
    <property type="match status" value="3"/>
</dbReference>
<accession>A0AAP0X6M1</accession>
<dbReference type="Pfam" id="PF01535">
    <property type="entry name" value="PPR"/>
    <property type="match status" value="3"/>
</dbReference>
<protein>
    <recommendedName>
        <fullName evidence="5">Pentatricopeptide repeat-containing protein</fullName>
    </recommendedName>
</protein>
<feature type="repeat" description="PPR" evidence="2">
    <location>
        <begin position="191"/>
        <end position="225"/>
    </location>
</feature>
<dbReference type="Gene3D" id="1.25.40.10">
    <property type="entry name" value="Tetratricopeptide repeat domain"/>
    <property type="match status" value="4"/>
</dbReference>
<keyword evidence="1" id="KW-0677">Repeat</keyword>
<feature type="repeat" description="PPR" evidence="2">
    <location>
        <begin position="90"/>
        <end position="124"/>
    </location>
</feature>
<keyword evidence="4" id="KW-1185">Reference proteome</keyword>
<dbReference type="GO" id="GO:0009451">
    <property type="term" value="P:RNA modification"/>
    <property type="evidence" value="ECO:0007669"/>
    <property type="project" value="InterPro"/>
</dbReference>
<feature type="repeat" description="PPR" evidence="2">
    <location>
        <begin position="299"/>
        <end position="333"/>
    </location>
</feature>